<proteinExistence type="predicted"/>
<organism evidence="1">
    <name type="scientific">mine drainage metagenome</name>
    <dbReference type="NCBI Taxonomy" id="410659"/>
    <lineage>
        <taxon>unclassified sequences</taxon>
        <taxon>metagenomes</taxon>
        <taxon>ecological metagenomes</taxon>
    </lineage>
</organism>
<accession>A0A1J5QC12</accession>
<gene>
    <name evidence="1" type="ORF">GALL_407820</name>
</gene>
<reference evidence="1" key="1">
    <citation type="submission" date="2016-10" db="EMBL/GenBank/DDBJ databases">
        <title>Sequence of Gallionella enrichment culture.</title>
        <authorList>
            <person name="Poehlein A."/>
            <person name="Muehling M."/>
            <person name="Daniel R."/>
        </authorList>
    </citation>
    <scope>NUCLEOTIDE SEQUENCE</scope>
</reference>
<protein>
    <submittedName>
        <fullName evidence="1">Uncharacterized protein</fullName>
    </submittedName>
</protein>
<evidence type="ECO:0000313" key="1">
    <source>
        <dbReference type="EMBL" id="OIQ77519.1"/>
    </source>
</evidence>
<sequence>MQPIVVSQVRNTLVAPRIRAMALGAVVAEQTLTDCHCLRIPGNILHFHADKPGVDWRCFCIAFVNLSLMLTA</sequence>
<dbReference type="AlphaFoldDB" id="A0A1J5QC12"/>
<dbReference type="EMBL" id="MLJW01001595">
    <property type="protein sequence ID" value="OIQ77519.1"/>
    <property type="molecule type" value="Genomic_DNA"/>
</dbReference>
<name>A0A1J5QC12_9ZZZZ</name>
<comment type="caution">
    <text evidence="1">The sequence shown here is derived from an EMBL/GenBank/DDBJ whole genome shotgun (WGS) entry which is preliminary data.</text>
</comment>